<keyword evidence="3" id="KW-1185">Reference proteome</keyword>
<organism evidence="2 3">
    <name type="scientific">Subdoligranulum variabile DSM 15176</name>
    <dbReference type="NCBI Taxonomy" id="411471"/>
    <lineage>
        <taxon>Bacteria</taxon>
        <taxon>Bacillati</taxon>
        <taxon>Bacillota</taxon>
        <taxon>Clostridia</taxon>
        <taxon>Eubacteriales</taxon>
        <taxon>Oscillospiraceae</taxon>
        <taxon>Subdoligranulum</taxon>
    </lineage>
</organism>
<proteinExistence type="predicted"/>
<accession>D1PRA5</accession>
<dbReference type="HOGENOM" id="CLU_478896_0_0_9"/>
<evidence type="ECO:0000313" key="2">
    <source>
        <dbReference type="EMBL" id="EFB74807.1"/>
    </source>
</evidence>
<name>D1PRA5_9FIRM</name>
<dbReference type="STRING" id="411471.SUBVAR_06934"/>
<dbReference type="AlphaFoldDB" id="D1PRA5"/>
<dbReference type="EMBL" id="ACBY02000056">
    <property type="protein sequence ID" value="EFB74807.1"/>
    <property type="molecule type" value="Genomic_DNA"/>
</dbReference>
<dbReference type="OrthoDB" id="9780715at2"/>
<dbReference type="eggNOG" id="COG5412">
    <property type="taxonomic scope" value="Bacteria"/>
</dbReference>
<sequence>MAQTIAFDEVSELAASGSSVERALDKITAALGSLGDAGAEARSVVDSLRKSLQATASQAAKSTRSLARFDEINRLAAPETEKSSSKSGSGGSSKTSGKEDTAADTAEQQLSVWQGALQSLRDLWARFWAYLQSCYAPAIAAWQGAWNQMSAAAAAVWEPLRTAALTLWNDTLLPLARYLTTEFLPGVVNSFSEAFGPIVGGALSAAITVAGNTFQWLSALVADASATILQPALAMLLTVWQGLMTGIRSAWDAYGQPLLDGIVLAFQNLTTLLQALWSGTLQPVLSNLVAQLGAFWTQTLSPLWQQLTLALGAVSNLLLTLWNTILAPLLTWLVSVLGPVFTQVFAAVSTAVGTALNMASGAVTSLLAVLRGLADFVSSVLQGRWSDAWNAMLTTVVTVWNTITATVTNAINGLLTALQHLAWSIQAVFDGFRHTLSGIGSAASGALSAAGQWITGRSAAPQLAYAQSVAVPALASGAVIPPNRAFLALLGDQHSGTNIEAPLVTIEQAVAGVMADVQAGQMAGFETLAALLRDLLEAVGGIELTDEMVGRAAQRWTRRSNLQRGGVTV</sequence>
<feature type="region of interest" description="Disordered" evidence="1">
    <location>
        <begin position="77"/>
        <end position="105"/>
    </location>
</feature>
<evidence type="ECO:0008006" key="4">
    <source>
        <dbReference type="Google" id="ProtNLM"/>
    </source>
</evidence>
<dbReference type="Proteomes" id="UP000003438">
    <property type="component" value="Unassembled WGS sequence"/>
</dbReference>
<gene>
    <name evidence="2" type="ORF">SUBVAR_06934</name>
</gene>
<reference evidence="2" key="1">
    <citation type="submission" date="2009-12" db="EMBL/GenBank/DDBJ databases">
        <authorList>
            <person name="Weinstock G."/>
            <person name="Sodergren E."/>
            <person name="Clifton S."/>
            <person name="Fulton L."/>
            <person name="Fulton B."/>
            <person name="Courtney L."/>
            <person name="Fronick C."/>
            <person name="Harrison M."/>
            <person name="Strong C."/>
            <person name="Farmer C."/>
            <person name="Delahaunty K."/>
            <person name="Markovic C."/>
            <person name="Hall O."/>
            <person name="Minx P."/>
            <person name="Tomlinson C."/>
            <person name="Mitreva M."/>
            <person name="Nelson J."/>
            <person name="Hou S."/>
            <person name="Wollam A."/>
            <person name="Pepin K.H."/>
            <person name="Johnson M."/>
            <person name="Bhonagiri V."/>
            <person name="Nash W.E."/>
            <person name="Warren W."/>
            <person name="Chinwalla A."/>
            <person name="Mardis E.R."/>
            <person name="Wilson R.K."/>
        </authorList>
    </citation>
    <scope>NUCLEOTIDE SEQUENCE [LARGE SCALE GENOMIC DNA]</scope>
    <source>
        <strain evidence="2">DSM 15176</strain>
    </source>
</reference>
<evidence type="ECO:0000313" key="3">
    <source>
        <dbReference type="Proteomes" id="UP000003438"/>
    </source>
</evidence>
<comment type="caution">
    <text evidence="2">The sequence shown here is derived from an EMBL/GenBank/DDBJ whole genome shotgun (WGS) entry which is preliminary data.</text>
</comment>
<evidence type="ECO:0000256" key="1">
    <source>
        <dbReference type="SAM" id="MobiDB-lite"/>
    </source>
</evidence>
<dbReference type="RefSeq" id="WP_007048283.1">
    <property type="nucleotide sequence ID" value="NZ_GG704770.1"/>
</dbReference>
<protein>
    <recommendedName>
        <fullName evidence="4">TMP repeat protein</fullName>
    </recommendedName>
</protein>